<feature type="compositionally biased region" description="Polar residues" evidence="1">
    <location>
        <begin position="25"/>
        <end position="41"/>
    </location>
</feature>
<feature type="compositionally biased region" description="Polar residues" evidence="1">
    <location>
        <begin position="1"/>
        <end position="10"/>
    </location>
</feature>
<feature type="compositionally biased region" description="Basic and acidic residues" evidence="1">
    <location>
        <begin position="315"/>
        <end position="324"/>
    </location>
</feature>
<organism evidence="2 3">
    <name type="scientific">Hermanssonia centrifuga</name>
    <dbReference type="NCBI Taxonomy" id="98765"/>
    <lineage>
        <taxon>Eukaryota</taxon>
        <taxon>Fungi</taxon>
        <taxon>Dikarya</taxon>
        <taxon>Basidiomycota</taxon>
        <taxon>Agaricomycotina</taxon>
        <taxon>Agaricomycetes</taxon>
        <taxon>Polyporales</taxon>
        <taxon>Meruliaceae</taxon>
        <taxon>Hermanssonia</taxon>
    </lineage>
</organism>
<gene>
    <name evidence="2" type="ORF">EW026_g3285</name>
</gene>
<feature type="region of interest" description="Disordered" evidence="1">
    <location>
        <begin position="172"/>
        <end position="223"/>
    </location>
</feature>
<proteinExistence type="predicted"/>
<comment type="caution">
    <text evidence="2">The sequence shown here is derived from an EMBL/GenBank/DDBJ whole genome shotgun (WGS) entry which is preliminary data.</text>
</comment>
<feature type="region of interest" description="Disordered" evidence="1">
    <location>
        <begin position="446"/>
        <end position="494"/>
    </location>
</feature>
<name>A0A4S4KKP1_9APHY</name>
<sequence>MSPSCNIATGVSSPHPILPHPPLVSQTPRLSTSEALAQRNKSPPKAPLRIAREEHRWRTKEFNSFCRAERERHRLRFNILDTEEGSVVSEHSKKRKPPRSLTLTDITLQRQLQAAVEGVTSILARLSLCDKATTNTTDIFDDEFTVGAQHAHCGVASITPGSGTIDPKLLSDFSPPSYEDADADKSCQEPPEMPELMSSFSDTSTLNSPSSSSPRTPKVSTRDVPVLSPTLEYEAEAEQFLSKIRDDLSPLTLGPAESVDGDDVAELSRQIEELLALVPTYEPKQVKRPSRSGGREKLKALTGSVRPVRRAKAPHMADDVDQDKGVPTSATDVAEEPLEKPCNPEITYPPRRRASPDVIFGTSTGLGKVGYESTRRQRMKNVALPFAKSVKKIHRRFLLPELVADVKNYVPSVILRSSTDETRRLTQNREQPSQLQPLSAVLGLHNVGSTTSDHLPDFEEEGEEEEVKPGREADKEPTPAGSQLVTVCNSPRLA</sequence>
<protein>
    <submittedName>
        <fullName evidence="2">Uncharacterized protein</fullName>
    </submittedName>
</protein>
<reference evidence="2 3" key="1">
    <citation type="submission" date="2019-02" db="EMBL/GenBank/DDBJ databases">
        <title>Genome sequencing of the rare red list fungi Phlebia centrifuga.</title>
        <authorList>
            <person name="Buettner E."/>
            <person name="Kellner H."/>
        </authorList>
    </citation>
    <scope>NUCLEOTIDE SEQUENCE [LARGE SCALE GENOMIC DNA]</scope>
    <source>
        <strain evidence="2 3">DSM 108282</strain>
    </source>
</reference>
<feature type="compositionally biased region" description="Basic and acidic residues" evidence="1">
    <location>
        <begin position="467"/>
        <end position="477"/>
    </location>
</feature>
<feature type="region of interest" description="Disordered" evidence="1">
    <location>
        <begin position="1"/>
        <end position="48"/>
    </location>
</feature>
<feature type="region of interest" description="Disordered" evidence="1">
    <location>
        <begin position="309"/>
        <end position="359"/>
    </location>
</feature>
<dbReference type="AlphaFoldDB" id="A0A4S4KKP1"/>
<accession>A0A4S4KKP1</accession>
<keyword evidence="3" id="KW-1185">Reference proteome</keyword>
<feature type="compositionally biased region" description="Polar residues" evidence="1">
    <location>
        <begin position="480"/>
        <end position="494"/>
    </location>
</feature>
<evidence type="ECO:0000256" key="1">
    <source>
        <dbReference type="SAM" id="MobiDB-lite"/>
    </source>
</evidence>
<evidence type="ECO:0000313" key="2">
    <source>
        <dbReference type="EMBL" id="THG99001.1"/>
    </source>
</evidence>
<evidence type="ECO:0000313" key="3">
    <source>
        <dbReference type="Proteomes" id="UP000309038"/>
    </source>
</evidence>
<dbReference type="EMBL" id="SGPJ01000096">
    <property type="protein sequence ID" value="THG99001.1"/>
    <property type="molecule type" value="Genomic_DNA"/>
</dbReference>
<feature type="compositionally biased region" description="Low complexity" evidence="1">
    <location>
        <begin position="198"/>
        <end position="219"/>
    </location>
</feature>
<dbReference type="Proteomes" id="UP000309038">
    <property type="component" value="Unassembled WGS sequence"/>
</dbReference>